<dbReference type="CDD" id="cd02440">
    <property type="entry name" value="AdoMet_MTases"/>
    <property type="match status" value="1"/>
</dbReference>
<name>A0A0E9NL55_SAICN</name>
<dbReference type="InterPro" id="IPR013216">
    <property type="entry name" value="Methyltransf_11"/>
</dbReference>
<organism evidence="2 3">
    <name type="scientific">Saitoella complicata (strain BCRC 22490 / CBS 7301 / JCM 7358 / NBRC 10748 / NRRL Y-17804)</name>
    <dbReference type="NCBI Taxonomy" id="698492"/>
    <lineage>
        <taxon>Eukaryota</taxon>
        <taxon>Fungi</taxon>
        <taxon>Dikarya</taxon>
        <taxon>Ascomycota</taxon>
        <taxon>Taphrinomycotina</taxon>
        <taxon>Taphrinomycotina incertae sedis</taxon>
        <taxon>Saitoella</taxon>
    </lineage>
</organism>
<comment type="caution">
    <text evidence="2">The sequence shown here is derived from an EMBL/GenBank/DDBJ whole genome shotgun (WGS) entry which is preliminary data.</text>
</comment>
<dbReference type="STRING" id="698492.A0A0E9NL55"/>
<protein>
    <recommendedName>
        <fullName evidence="1">Methyltransferase type 11 domain-containing protein</fullName>
    </recommendedName>
</protein>
<dbReference type="OrthoDB" id="66144at2759"/>
<dbReference type="OMA" id="WYFPSIG"/>
<proteinExistence type="predicted"/>
<evidence type="ECO:0000259" key="1">
    <source>
        <dbReference type="Pfam" id="PF08241"/>
    </source>
</evidence>
<dbReference type="Pfam" id="PF08241">
    <property type="entry name" value="Methyltransf_11"/>
    <property type="match status" value="1"/>
</dbReference>
<dbReference type="EMBL" id="BACD03000034">
    <property type="protein sequence ID" value="GAO50533.1"/>
    <property type="molecule type" value="Genomic_DNA"/>
</dbReference>
<evidence type="ECO:0000313" key="3">
    <source>
        <dbReference type="Proteomes" id="UP000033140"/>
    </source>
</evidence>
<reference evidence="2 3" key="2">
    <citation type="journal article" date="2014" name="J. Gen. Appl. Microbiol.">
        <title>The early diverging ascomycetous budding yeast Saitoella complicata has three histone deacetylases belonging to the Clr6, Hos2, and Rpd3 lineages.</title>
        <authorList>
            <person name="Nishida H."/>
            <person name="Matsumoto T."/>
            <person name="Kondo S."/>
            <person name="Hamamoto M."/>
            <person name="Yoshikawa H."/>
        </authorList>
    </citation>
    <scope>NUCLEOTIDE SEQUENCE [LARGE SCALE GENOMIC DNA]</scope>
    <source>
        <strain evidence="2 3">NRRL Y-17804</strain>
    </source>
</reference>
<dbReference type="PANTHER" id="PTHR43861">
    <property type="entry name" value="TRANS-ACONITATE 2-METHYLTRANSFERASE-RELATED"/>
    <property type="match status" value="1"/>
</dbReference>
<dbReference type="SUPFAM" id="SSF53335">
    <property type="entry name" value="S-adenosyl-L-methionine-dependent methyltransferases"/>
    <property type="match status" value="1"/>
</dbReference>
<feature type="domain" description="Methyltransferase type 11" evidence="1">
    <location>
        <begin position="39"/>
        <end position="137"/>
    </location>
</feature>
<keyword evidence="3" id="KW-1185">Reference proteome</keyword>
<dbReference type="GO" id="GO:0008757">
    <property type="term" value="F:S-adenosylmethionine-dependent methyltransferase activity"/>
    <property type="evidence" value="ECO:0007669"/>
    <property type="project" value="InterPro"/>
</dbReference>
<accession>A0A0E9NL55</accession>
<dbReference type="Gene3D" id="3.40.50.150">
    <property type="entry name" value="Vaccinia Virus protein VP39"/>
    <property type="match status" value="1"/>
</dbReference>
<reference evidence="2 3" key="3">
    <citation type="journal article" date="2015" name="Genome Announc.">
        <title>Draft Genome Sequence of the Archiascomycetous Yeast Saitoella complicata.</title>
        <authorList>
            <person name="Yamauchi K."/>
            <person name="Kondo S."/>
            <person name="Hamamoto M."/>
            <person name="Takahashi Y."/>
            <person name="Ogura Y."/>
            <person name="Hayashi T."/>
            <person name="Nishida H."/>
        </authorList>
    </citation>
    <scope>NUCLEOTIDE SEQUENCE [LARGE SCALE GENOMIC DNA]</scope>
    <source>
        <strain evidence="2 3">NRRL Y-17804</strain>
    </source>
</reference>
<gene>
    <name evidence="2" type="ORF">G7K_4657-t1</name>
</gene>
<dbReference type="PANTHER" id="PTHR43861:SF1">
    <property type="entry name" value="TRANS-ACONITATE 2-METHYLTRANSFERASE"/>
    <property type="match status" value="1"/>
</dbReference>
<sequence length="271" mass="29674">MTLKDNWNADAYSSNAGFVPVLSSAVVGLLDPQPEDHILDLGCGDGVLSCTLQDRCARLVGVDPSHKLITRAKELGLKETKVAAAQDLVDIEELQRGTFDKVFSNAALHWVFGGDPSQRDGVVNGVRNALKPGGLFVAECGGFGNCAEVHSALISAMVHVCGVTYEEAQGLSPWWFATEQGMSSLLKRNGFKVTHTSLTHRPTELPKDKTAKAWVETFGFPWLDAADKKGPSYRHKILEEVEEALRAVARREEDGVWIVNYIRLRFVAVKV</sequence>
<reference evidence="2 3" key="1">
    <citation type="journal article" date="2011" name="J. Gen. Appl. Microbiol.">
        <title>Draft genome sequencing of the enigmatic yeast Saitoella complicata.</title>
        <authorList>
            <person name="Nishida H."/>
            <person name="Hamamoto M."/>
            <person name="Sugiyama J."/>
        </authorList>
    </citation>
    <scope>NUCLEOTIDE SEQUENCE [LARGE SCALE GENOMIC DNA]</scope>
    <source>
        <strain evidence="2 3">NRRL Y-17804</strain>
    </source>
</reference>
<dbReference type="RefSeq" id="XP_019025971.1">
    <property type="nucleotide sequence ID" value="XM_019171664.1"/>
</dbReference>
<dbReference type="InterPro" id="IPR029063">
    <property type="entry name" value="SAM-dependent_MTases_sf"/>
</dbReference>
<evidence type="ECO:0000313" key="2">
    <source>
        <dbReference type="EMBL" id="GAO50533.1"/>
    </source>
</evidence>
<dbReference type="Proteomes" id="UP000033140">
    <property type="component" value="Unassembled WGS sequence"/>
</dbReference>
<dbReference type="AlphaFoldDB" id="A0A0E9NL55"/>